<keyword evidence="4" id="KW-0378">Hydrolase</keyword>
<feature type="transmembrane region" description="Helical" evidence="2">
    <location>
        <begin position="20"/>
        <end position="43"/>
    </location>
</feature>
<dbReference type="Pfam" id="PF00089">
    <property type="entry name" value="Trypsin"/>
    <property type="match status" value="1"/>
</dbReference>
<dbReference type="EC" id="3.4.21.-" evidence="4"/>
<dbReference type="InterPro" id="IPR001254">
    <property type="entry name" value="Trypsin_dom"/>
</dbReference>
<sequence>MKTRPQPMYGGTVRTLSRLLGRTGVLIVAWLIVTVAGTGVVVATGESQFAASEAVSGPAVFAGLPGISNTVHATASVKQVGALFDGGLSGGHYCTASVVQSAGKNVVVTAAHCLSGGTGDTVFVPGYHDGEAPYGVWPLESVTLAPGWTSGADQDLDVAFAEVAPLNGREVQDVVGGYTIGTSGSGENDGTTATTVRITGYPSTADAPLTCYNDATAYTADQLRIACTDYTGGTSGSPWVTGLDPDTGTGTVIGVIGGYEEGGDTPDVSYSPAFDSAIGSLYEQAVAASD</sequence>
<dbReference type="SUPFAM" id="SSF50494">
    <property type="entry name" value="Trypsin-like serine proteases"/>
    <property type="match status" value="1"/>
</dbReference>
<dbReference type="PANTHER" id="PTHR15462">
    <property type="entry name" value="SERINE PROTEASE"/>
    <property type="match status" value="1"/>
</dbReference>
<dbReference type="InterPro" id="IPR050966">
    <property type="entry name" value="Glutamyl_endopeptidase"/>
</dbReference>
<reference evidence="4 5" key="1">
    <citation type="submission" date="2024-10" db="EMBL/GenBank/DDBJ databases">
        <title>The Natural Products Discovery Center: Release of the First 8490 Sequenced Strains for Exploring Actinobacteria Biosynthetic Diversity.</title>
        <authorList>
            <person name="Kalkreuter E."/>
            <person name="Kautsar S.A."/>
            <person name="Yang D."/>
            <person name="Bader C.D."/>
            <person name="Teijaro C.N."/>
            <person name="Fluegel L."/>
            <person name="Davis C.M."/>
            <person name="Simpson J.R."/>
            <person name="Lauterbach L."/>
            <person name="Steele A.D."/>
            <person name="Gui C."/>
            <person name="Meng S."/>
            <person name="Li G."/>
            <person name="Viehrig K."/>
            <person name="Ye F."/>
            <person name="Su P."/>
            <person name="Kiefer A.F."/>
            <person name="Nichols A."/>
            <person name="Cepeda A.J."/>
            <person name="Yan W."/>
            <person name="Fan B."/>
            <person name="Jiang Y."/>
            <person name="Adhikari A."/>
            <person name="Zheng C.-J."/>
            <person name="Schuster L."/>
            <person name="Cowan T.M."/>
            <person name="Smanski M.J."/>
            <person name="Chevrette M.G."/>
            <person name="De Carvalho L.P.S."/>
            <person name="Shen B."/>
        </authorList>
    </citation>
    <scope>NUCLEOTIDE SEQUENCE [LARGE SCALE GENOMIC DNA]</scope>
    <source>
        <strain evidence="4 5">NPDC053399</strain>
    </source>
</reference>
<dbReference type="Gene3D" id="2.40.10.10">
    <property type="entry name" value="Trypsin-like serine proteases"/>
    <property type="match status" value="2"/>
</dbReference>
<gene>
    <name evidence="4" type="ORF">ACIGXA_08235</name>
</gene>
<keyword evidence="5" id="KW-1185">Reference proteome</keyword>
<dbReference type="RefSeq" id="WP_399645759.1">
    <property type="nucleotide sequence ID" value="NZ_JBITYG010000002.1"/>
</dbReference>
<feature type="domain" description="Peptidase S1" evidence="3">
    <location>
        <begin position="87"/>
        <end position="259"/>
    </location>
</feature>
<keyword evidence="2" id="KW-0472">Membrane</keyword>
<keyword evidence="2" id="KW-0812">Transmembrane</keyword>
<keyword evidence="2" id="KW-1133">Transmembrane helix</keyword>
<evidence type="ECO:0000256" key="1">
    <source>
        <dbReference type="ARBA" id="ARBA00022729"/>
    </source>
</evidence>
<comment type="caution">
    <text evidence="4">The sequence shown here is derived from an EMBL/GenBank/DDBJ whole genome shotgun (WGS) entry which is preliminary data.</text>
</comment>
<dbReference type="Proteomes" id="UP001614394">
    <property type="component" value="Unassembled WGS sequence"/>
</dbReference>
<name>A0ABW8C3X4_9ACTN</name>
<dbReference type="InterPro" id="IPR009003">
    <property type="entry name" value="Peptidase_S1_PA"/>
</dbReference>
<evidence type="ECO:0000256" key="2">
    <source>
        <dbReference type="SAM" id="Phobius"/>
    </source>
</evidence>
<keyword evidence="1" id="KW-0732">Signal</keyword>
<dbReference type="GO" id="GO:0016787">
    <property type="term" value="F:hydrolase activity"/>
    <property type="evidence" value="ECO:0007669"/>
    <property type="project" value="UniProtKB-KW"/>
</dbReference>
<evidence type="ECO:0000313" key="5">
    <source>
        <dbReference type="Proteomes" id="UP001614394"/>
    </source>
</evidence>
<protein>
    <submittedName>
        <fullName evidence="4">Trypsin-like serine peptidase</fullName>
        <ecNumber evidence="4">3.4.21.-</ecNumber>
    </submittedName>
</protein>
<dbReference type="InterPro" id="IPR043504">
    <property type="entry name" value="Peptidase_S1_PA_chymotrypsin"/>
</dbReference>
<dbReference type="InterPro" id="IPR018114">
    <property type="entry name" value="TRYPSIN_HIS"/>
</dbReference>
<organism evidence="4 5">
    <name type="scientific">Streptomyces fildesensis</name>
    <dbReference type="NCBI Taxonomy" id="375757"/>
    <lineage>
        <taxon>Bacteria</taxon>
        <taxon>Bacillati</taxon>
        <taxon>Actinomycetota</taxon>
        <taxon>Actinomycetes</taxon>
        <taxon>Kitasatosporales</taxon>
        <taxon>Streptomycetaceae</taxon>
        <taxon>Streptomyces</taxon>
    </lineage>
</organism>
<dbReference type="EMBL" id="JBITYG010000002">
    <property type="protein sequence ID" value="MFI9100502.1"/>
    <property type="molecule type" value="Genomic_DNA"/>
</dbReference>
<dbReference type="PROSITE" id="PS00134">
    <property type="entry name" value="TRYPSIN_HIS"/>
    <property type="match status" value="1"/>
</dbReference>
<accession>A0ABW8C3X4</accession>
<evidence type="ECO:0000259" key="3">
    <source>
        <dbReference type="Pfam" id="PF00089"/>
    </source>
</evidence>
<proteinExistence type="predicted"/>
<evidence type="ECO:0000313" key="4">
    <source>
        <dbReference type="EMBL" id="MFI9100502.1"/>
    </source>
</evidence>